<dbReference type="SUPFAM" id="SSF52540">
    <property type="entry name" value="P-loop containing nucleoside triphosphate hydrolases"/>
    <property type="match status" value="1"/>
</dbReference>
<comment type="caution">
    <text evidence="12">The sequence shown here is derived from an EMBL/GenBank/DDBJ whole genome shotgun (WGS) entry which is preliminary data.</text>
</comment>
<keyword evidence="7 9" id="KW-1133">Transmembrane helix</keyword>
<dbReference type="PROSITE" id="PS50893">
    <property type="entry name" value="ABC_TRANSPORTER_2"/>
    <property type="match status" value="1"/>
</dbReference>
<dbReference type="InterPro" id="IPR027417">
    <property type="entry name" value="P-loop_NTPase"/>
</dbReference>
<dbReference type="Gene3D" id="1.10.3720.10">
    <property type="entry name" value="MetI-like"/>
    <property type="match status" value="1"/>
</dbReference>
<evidence type="ECO:0000256" key="9">
    <source>
        <dbReference type="RuleBase" id="RU363032"/>
    </source>
</evidence>
<evidence type="ECO:0000256" key="3">
    <source>
        <dbReference type="ARBA" id="ARBA00022475"/>
    </source>
</evidence>
<evidence type="ECO:0000256" key="2">
    <source>
        <dbReference type="ARBA" id="ARBA00022448"/>
    </source>
</evidence>
<organism evidence="12 13">
    <name type="scientific">Dietzia aurantiaca</name>
    <dbReference type="NCBI Taxonomy" id="983873"/>
    <lineage>
        <taxon>Bacteria</taxon>
        <taxon>Bacillati</taxon>
        <taxon>Actinomycetota</taxon>
        <taxon>Actinomycetes</taxon>
        <taxon>Mycobacteriales</taxon>
        <taxon>Dietziaceae</taxon>
        <taxon>Dietzia</taxon>
    </lineage>
</organism>
<dbReference type="RefSeq" id="WP_344991954.1">
    <property type="nucleotide sequence ID" value="NZ_BAABCD010000018.1"/>
</dbReference>
<dbReference type="GO" id="GO:0005524">
    <property type="term" value="F:ATP binding"/>
    <property type="evidence" value="ECO:0007669"/>
    <property type="project" value="UniProtKB-KW"/>
</dbReference>
<dbReference type="PANTHER" id="PTHR43386">
    <property type="entry name" value="OLIGOPEPTIDE TRANSPORT SYSTEM PERMEASE PROTEIN APPC"/>
    <property type="match status" value="1"/>
</dbReference>
<feature type="transmembrane region" description="Helical" evidence="9">
    <location>
        <begin position="237"/>
        <end position="259"/>
    </location>
</feature>
<feature type="domain" description="ABC transporter" evidence="10">
    <location>
        <begin position="305"/>
        <end position="518"/>
    </location>
</feature>
<evidence type="ECO:0000313" key="12">
    <source>
        <dbReference type="EMBL" id="MFC4754633.1"/>
    </source>
</evidence>
<dbReference type="EMBL" id="JBHSHP010000019">
    <property type="protein sequence ID" value="MFC4754633.1"/>
    <property type="molecule type" value="Genomic_DNA"/>
</dbReference>
<dbReference type="InterPro" id="IPR035906">
    <property type="entry name" value="MetI-like_sf"/>
</dbReference>
<dbReference type="InterPro" id="IPR000515">
    <property type="entry name" value="MetI-like"/>
</dbReference>
<dbReference type="InterPro" id="IPR050366">
    <property type="entry name" value="BP-dependent_transpt_permease"/>
</dbReference>
<dbReference type="SUPFAM" id="SSF161098">
    <property type="entry name" value="MetI-like"/>
    <property type="match status" value="1"/>
</dbReference>
<evidence type="ECO:0000256" key="8">
    <source>
        <dbReference type="ARBA" id="ARBA00023136"/>
    </source>
</evidence>
<dbReference type="Pfam" id="PF00528">
    <property type="entry name" value="BPD_transp_1"/>
    <property type="match status" value="1"/>
</dbReference>
<dbReference type="Proteomes" id="UP001595836">
    <property type="component" value="Unassembled WGS sequence"/>
</dbReference>
<evidence type="ECO:0000256" key="6">
    <source>
        <dbReference type="ARBA" id="ARBA00022840"/>
    </source>
</evidence>
<dbReference type="PROSITE" id="PS50928">
    <property type="entry name" value="ABC_TM1"/>
    <property type="match status" value="1"/>
</dbReference>
<keyword evidence="6 12" id="KW-0067">ATP-binding</keyword>
<dbReference type="InterPro" id="IPR003439">
    <property type="entry name" value="ABC_transporter-like_ATP-bd"/>
</dbReference>
<evidence type="ECO:0000256" key="7">
    <source>
        <dbReference type="ARBA" id="ARBA00022989"/>
    </source>
</evidence>
<feature type="domain" description="ABC transmembrane type-1" evidence="11">
    <location>
        <begin position="69"/>
        <end position="259"/>
    </location>
</feature>
<keyword evidence="8 9" id="KW-0472">Membrane</keyword>
<evidence type="ECO:0000313" key="13">
    <source>
        <dbReference type="Proteomes" id="UP001595836"/>
    </source>
</evidence>
<dbReference type="PANTHER" id="PTHR43386:SF23">
    <property type="entry name" value="ABC TRANSPORTER"/>
    <property type="match status" value="1"/>
</dbReference>
<keyword evidence="2 9" id="KW-0813">Transport</keyword>
<accession>A0ABV9PT14</accession>
<sequence>MREHLPARRVGAAAVLAALVAFALLWPLLAPAALHGSDYTAAHLAPSVTHPLGTDSVGRDLSLVVAGALRASLTIALGSALLATVLGVLVGATAAVSGPRTDATLMRATDAVAAVPHLLATLVVVALFRGSLTAVVAALALTHWPTVARIVRAEGRRVVAAPYVAASRAAGAGPLALARHHVLPAVAGQAALALVLMIPHAVWHESTLSFLGIGRPPEDPSLGTLVALSRPGLLLGYWWPLVVPTAVLVAVTVAVTLLGSRRPALPRARALPWARAAVVGGAAERPAADGAMADAPVTDALVVDALTVDVGSGADRVRAVDGASVRVPAGSVVAVVGPSGAGKSTLLAACCGLLPAGAAVSGDLRHGPRGRAAHVPQDAAGAFTPTRRVREQVEESLRTARARGAQPESVDGLCRRVGLDPALADRYPHQVSGGQVRRLAIALALSTGPGVLVADEPTSGLDADAARAVLDLVRDLADRSGVAVLLATHDVSVLHASDAADRVLELRAGRLADLRPTS</sequence>
<keyword evidence="5" id="KW-0547">Nucleotide-binding</keyword>
<comment type="subcellular location">
    <subcellularLocation>
        <location evidence="1 9">Cell membrane</location>
        <topology evidence="1 9">Multi-pass membrane protein</topology>
    </subcellularLocation>
</comment>
<dbReference type="Pfam" id="PF00005">
    <property type="entry name" value="ABC_tran"/>
    <property type="match status" value="1"/>
</dbReference>
<keyword evidence="3" id="KW-1003">Cell membrane</keyword>
<dbReference type="SMART" id="SM00382">
    <property type="entry name" value="AAA"/>
    <property type="match status" value="1"/>
</dbReference>
<proteinExistence type="inferred from homology"/>
<dbReference type="InterPro" id="IPR003593">
    <property type="entry name" value="AAA+_ATPase"/>
</dbReference>
<protein>
    <submittedName>
        <fullName evidence="12">ATP-binding cassette domain-containing protein</fullName>
    </submittedName>
</protein>
<comment type="similarity">
    <text evidence="9">Belongs to the binding-protein-dependent transport system permease family.</text>
</comment>
<evidence type="ECO:0000259" key="11">
    <source>
        <dbReference type="PROSITE" id="PS50928"/>
    </source>
</evidence>
<keyword evidence="13" id="KW-1185">Reference proteome</keyword>
<dbReference type="Gene3D" id="3.40.50.300">
    <property type="entry name" value="P-loop containing nucleotide triphosphate hydrolases"/>
    <property type="match status" value="1"/>
</dbReference>
<reference evidence="13" key="1">
    <citation type="journal article" date="2019" name="Int. J. Syst. Evol. Microbiol.">
        <title>The Global Catalogue of Microorganisms (GCM) 10K type strain sequencing project: providing services to taxonomists for standard genome sequencing and annotation.</title>
        <authorList>
            <consortium name="The Broad Institute Genomics Platform"/>
            <consortium name="The Broad Institute Genome Sequencing Center for Infectious Disease"/>
            <person name="Wu L."/>
            <person name="Ma J."/>
        </authorList>
    </citation>
    <scope>NUCLEOTIDE SEQUENCE [LARGE SCALE GENOMIC DNA]</scope>
    <source>
        <strain evidence="13">JCM 11882</strain>
    </source>
</reference>
<evidence type="ECO:0000259" key="10">
    <source>
        <dbReference type="PROSITE" id="PS50893"/>
    </source>
</evidence>
<evidence type="ECO:0000256" key="1">
    <source>
        <dbReference type="ARBA" id="ARBA00004651"/>
    </source>
</evidence>
<evidence type="ECO:0000256" key="5">
    <source>
        <dbReference type="ARBA" id="ARBA00022741"/>
    </source>
</evidence>
<feature type="transmembrane region" description="Helical" evidence="9">
    <location>
        <begin position="71"/>
        <end position="96"/>
    </location>
</feature>
<dbReference type="CDD" id="cd06261">
    <property type="entry name" value="TM_PBP2"/>
    <property type="match status" value="1"/>
</dbReference>
<keyword evidence="4 9" id="KW-0812">Transmembrane</keyword>
<gene>
    <name evidence="12" type="ORF">ACFO7U_07555</name>
</gene>
<evidence type="ECO:0000256" key="4">
    <source>
        <dbReference type="ARBA" id="ARBA00022692"/>
    </source>
</evidence>
<name>A0ABV9PT14_9ACTN</name>